<comment type="similarity">
    <text evidence="2">Belongs to the UPF0154 family.</text>
</comment>
<dbReference type="Pfam" id="PF03672">
    <property type="entry name" value="UPF0154"/>
    <property type="match status" value="1"/>
</dbReference>
<dbReference type="AlphaFoldDB" id="A0A8J4H3X5"/>
<evidence type="ECO:0000256" key="2">
    <source>
        <dbReference type="ARBA" id="ARBA00006694"/>
    </source>
</evidence>
<evidence type="ECO:0000256" key="6">
    <source>
        <dbReference type="SAM" id="Phobius"/>
    </source>
</evidence>
<name>A0A8J4H3X5_9BACL</name>
<keyword evidence="4 6" id="KW-1133">Transmembrane helix</keyword>
<proteinExistence type="inferred from homology"/>
<evidence type="ECO:0000256" key="3">
    <source>
        <dbReference type="ARBA" id="ARBA00022692"/>
    </source>
</evidence>
<keyword evidence="3 6" id="KW-0812">Transmembrane</keyword>
<dbReference type="EMBL" id="BOVK01000025">
    <property type="protein sequence ID" value="GIQ69190.1"/>
    <property type="molecule type" value="Genomic_DNA"/>
</dbReference>
<dbReference type="RefSeq" id="WP_213411996.1">
    <property type="nucleotide sequence ID" value="NZ_BOVK01000025.1"/>
</dbReference>
<dbReference type="Proteomes" id="UP000677918">
    <property type="component" value="Unassembled WGS sequence"/>
</dbReference>
<evidence type="ECO:0000256" key="5">
    <source>
        <dbReference type="ARBA" id="ARBA00023136"/>
    </source>
</evidence>
<comment type="subcellular location">
    <subcellularLocation>
        <location evidence="1">Membrane</location>
        <topology evidence="1">Single-pass membrane protein</topology>
    </subcellularLocation>
</comment>
<evidence type="ECO:0000313" key="8">
    <source>
        <dbReference type="Proteomes" id="UP000677918"/>
    </source>
</evidence>
<evidence type="ECO:0000256" key="4">
    <source>
        <dbReference type="ARBA" id="ARBA00022989"/>
    </source>
</evidence>
<dbReference type="GO" id="GO:0016020">
    <property type="term" value="C:membrane"/>
    <property type="evidence" value="ECO:0007669"/>
    <property type="project" value="UniProtKB-SubCell"/>
</dbReference>
<comment type="caution">
    <text evidence="7">The sequence shown here is derived from an EMBL/GenBank/DDBJ whole genome shotgun (WGS) entry which is preliminary data.</text>
</comment>
<reference evidence="7" key="1">
    <citation type="submission" date="2021-04" db="EMBL/GenBank/DDBJ databases">
        <title>Draft genome sequence of Xylanibacillus composti strain K13.</title>
        <authorList>
            <person name="Uke A."/>
            <person name="Chhe C."/>
            <person name="Baramee S."/>
            <person name="Kosugi A."/>
        </authorList>
    </citation>
    <scope>NUCLEOTIDE SEQUENCE</scope>
    <source>
        <strain evidence="7">K13</strain>
    </source>
</reference>
<feature type="transmembrane region" description="Helical" evidence="6">
    <location>
        <begin position="6"/>
        <end position="27"/>
    </location>
</feature>
<evidence type="ECO:0008006" key="9">
    <source>
        <dbReference type="Google" id="ProtNLM"/>
    </source>
</evidence>
<gene>
    <name evidence="7" type="ORF">XYCOK13_20140</name>
</gene>
<keyword evidence="8" id="KW-1185">Reference proteome</keyword>
<sequence length="72" mass="8447">MWTTVIVSVITLIVGAVAGFFIGTMYLRKQIEKMQSDPKMLQQMARQMGYNVNKQQLNKMQQAMKHQKFPRR</sequence>
<keyword evidence="5 6" id="KW-0472">Membrane</keyword>
<dbReference type="InterPro" id="IPR005359">
    <property type="entry name" value="UPF0154"/>
</dbReference>
<protein>
    <recommendedName>
        <fullName evidence="9">YneF family protein</fullName>
    </recommendedName>
</protein>
<organism evidence="7 8">
    <name type="scientific">Xylanibacillus composti</name>
    <dbReference type="NCBI Taxonomy" id="1572762"/>
    <lineage>
        <taxon>Bacteria</taxon>
        <taxon>Bacillati</taxon>
        <taxon>Bacillota</taxon>
        <taxon>Bacilli</taxon>
        <taxon>Bacillales</taxon>
        <taxon>Paenibacillaceae</taxon>
        <taxon>Xylanibacillus</taxon>
    </lineage>
</organism>
<evidence type="ECO:0000256" key="1">
    <source>
        <dbReference type="ARBA" id="ARBA00004167"/>
    </source>
</evidence>
<evidence type="ECO:0000313" key="7">
    <source>
        <dbReference type="EMBL" id="GIQ69190.1"/>
    </source>
</evidence>
<accession>A0A8J4H3X5</accession>